<dbReference type="EMBL" id="JBHTKN010000014">
    <property type="protein sequence ID" value="MFD1043747.1"/>
    <property type="molecule type" value="Genomic_DNA"/>
</dbReference>
<feature type="binding site" evidence="6">
    <location>
        <position position="110"/>
    </location>
    <ligand>
        <name>Mg(2+)</name>
        <dbReference type="ChEBI" id="CHEBI:18420"/>
    </ligand>
</feature>
<dbReference type="PANTHER" id="PTHR28511">
    <property type="entry name" value="ENDONUCLEASE V"/>
    <property type="match status" value="1"/>
</dbReference>
<dbReference type="RefSeq" id="WP_379655907.1">
    <property type="nucleotide sequence ID" value="NZ_JBHTKN010000014.1"/>
</dbReference>
<comment type="caution">
    <text evidence="7">The sequence shown here is derived from an EMBL/GenBank/DDBJ whole genome shotgun (WGS) entry which is preliminary data.</text>
</comment>
<dbReference type="NCBIfam" id="NF008629">
    <property type="entry name" value="PRK11617.1"/>
    <property type="match status" value="1"/>
</dbReference>
<dbReference type="Gene3D" id="3.30.2170.10">
    <property type="entry name" value="archaeoglobus fulgidus dsm 4304 superfamily"/>
    <property type="match status" value="1"/>
</dbReference>
<comment type="similarity">
    <text evidence="6">Belongs to the endonuclease V family.</text>
</comment>
<comment type="subcellular location">
    <subcellularLocation>
        <location evidence="1 6">Cytoplasm</location>
    </subcellularLocation>
</comment>
<dbReference type="Proteomes" id="UP001597033">
    <property type="component" value="Unassembled WGS sequence"/>
</dbReference>
<keyword evidence="6" id="KW-0227">DNA damage</keyword>
<feature type="binding site" evidence="6">
    <location>
        <position position="178"/>
    </location>
    <ligand>
        <name>Mg(2+)</name>
        <dbReference type="ChEBI" id="CHEBI:18420"/>
    </ligand>
</feature>
<keyword evidence="6" id="KW-0479">Metal-binding</keyword>
<dbReference type="InterPro" id="IPR007581">
    <property type="entry name" value="Endonuclease-V"/>
</dbReference>
<dbReference type="GO" id="GO:0043737">
    <property type="term" value="F:deoxyribonuclease V activity"/>
    <property type="evidence" value="ECO:0007669"/>
    <property type="project" value="UniProtKB-EC"/>
</dbReference>
<comment type="cofactor">
    <cofactor evidence="6">
        <name>Mg(2+)</name>
        <dbReference type="ChEBI" id="CHEBI:18420"/>
    </cofactor>
</comment>
<comment type="catalytic activity">
    <reaction evidence="6">
        <text>Endonucleolytic cleavage at apurinic or apyrimidinic sites to products with a 5'-phosphate.</text>
        <dbReference type="EC" id="3.1.21.7"/>
    </reaction>
</comment>
<keyword evidence="2 6" id="KW-0963">Cytoplasm</keyword>
<protein>
    <recommendedName>
        <fullName evidence="6">Endonuclease V</fullName>
        <ecNumber evidence="6">3.1.21.7</ecNumber>
    </recommendedName>
    <alternativeName>
        <fullName evidence="6">Deoxyinosine 3'endonuclease</fullName>
    </alternativeName>
    <alternativeName>
        <fullName evidence="6">Deoxyribonuclease V</fullName>
        <shortName evidence="6">DNase V</shortName>
    </alternativeName>
</protein>
<comment type="function">
    <text evidence="6">DNA repair enzyme involved in the repair of deaminated bases. Selectively cleaves double-stranded DNA at the second phosphodiester bond 3' to a deoxyinosine leaving behind the intact lesion on the nicked DNA.</text>
</comment>
<feature type="site" description="Interaction with target DNA" evidence="6">
    <location>
        <position position="148"/>
    </location>
</feature>
<dbReference type="CDD" id="cd06559">
    <property type="entry name" value="Endonuclease_V"/>
    <property type="match status" value="1"/>
</dbReference>
<gene>
    <name evidence="6 7" type="primary">nfi</name>
    <name evidence="7" type="ORF">ACFQ2N_15450</name>
</gene>
<sequence>MAQQDELAGHWAFLRCFDCGTPILAATPAGGRTRPRFSLQPCADGAHPSPRLHRCDRHTGAMVEAATASNPFPGWDGSIAGARALQAQLAARVRLDDDFHDPPRTVVGLDVGFEDGGHTVRAAAVLLDATSLQTLEMHVARRPTQMPYVPGLLSFRELPALLDVLSMLSAPPDLAMVDGQGIAHPRRLGIAAHLGVATGLPTIGVAKKRLAGHYEEPGPQRGDRSRLVHRGDTVGYALRSKPRCNPLIVSPGHRVSLDSAVVLVMHFLDGYRLPAPTRRADRLASRRDAPRAPA</sequence>
<keyword evidence="4 6" id="KW-0255">Endonuclease</keyword>
<evidence type="ECO:0000256" key="6">
    <source>
        <dbReference type="HAMAP-Rule" id="MF_00801"/>
    </source>
</evidence>
<dbReference type="HAMAP" id="MF_00801">
    <property type="entry name" value="Endonuclease_5"/>
    <property type="match status" value="1"/>
</dbReference>
<evidence type="ECO:0000256" key="1">
    <source>
        <dbReference type="ARBA" id="ARBA00004496"/>
    </source>
</evidence>
<keyword evidence="6" id="KW-0234">DNA repair</keyword>
<dbReference type="Pfam" id="PF04493">
    <property type="entry name" value="Endonuclease_5"/>
    <property type="match status" value="1"/>
</dbReference>
<reference evidence="8" key="1">
    <citation type="journal article" date="2019" name="Int. J. Syst. Evol. Microbiol.">
        <title>The Global Catalogue of Microorganisms (GCM) 10K type strain sequencing project: providing services to taxonomists for standard genome sequencing and annotation.</title>
        <authorList>
            <consortium name="The Broad Institute Genomics Platform"/>
            <consortium name="The Broad Institute Genome Sequencing Center for Infectious Disease"/>
            <person name="Wu L."/>
            <person name="Ma J."/>
        </authorList>
    </citation>
    <scope>NUCLEOTIDE SEQUENCE [LARGE SCALE GENOMIC DNA]</scope>
    <source>
        <strain evidence="8">CCUG 55854</strain>
    </source>
</reference>
<evidence type="ECO:0000313" key="8">
    <source>
        <dbReference type="Proteomes" id="UP001597033"/>
    </source>
</evidence>
<dbReference type="EC" id="3.1.21.7" evidence="6"/>
<proteinExistence type="inferred from homology"/>
<evidence type="ECO:0000256" key="3">
    <source>
        <dbReference type="ARBA" id="ARBA00022722"/>
    </source>
</evidence>
<evidence type="ECO:0000313" key="7">
    <source>
        <dbReference type="EMBL" id="MFD1043747.1"/>
    </source>
</evidence>
<keyword evidence="5 6" id="KW-0378">Hydrolase</keyword>
<name>A0ABW3M1I9_9GAMM</name>
<dbReference type="PANTHER" id="PTHR28511:SF1">
    <property type="entry name" value="ENDONUCLEASE V"/>
    <property type="match status" value="1"/>
</dbReference>
<evidence type="ECO:0000256" key="5">
    <source>
        <dbReference type="ARBA" id="ARBA00022801"/>
    </source>
</evidence>
<evidence type="ECO:0000256" key="4">
    <source>
        <dbReference type="ARBA" id="ARBA00022759"/>
    </source>
</evidence>
<organism evidence="7 8">
    <name type="scientific">Pseudoxanthomonas kaohsiungensis</name>
    <dbReference type="NCBI Taxonomy" id="283923"/>
    <lineage>
        <taxon>Bacteria</taxon>
        <taxon>Pseudomonadati</taxon>
        <taxon>Pseudomonadota</taxon>
        <taxon>Gammaproteobacteria</taxon>
        <taxon>Lysobacterales</taxon>
        <taxon>Lysobacteraceae</taxon>
        <taxon>Pseudoxanthomonas</taxon>
    </lineage>
</organism>
<keyword evidence="8" id="KW-1185">Reference proteome</keyword>
<keyword evidence="6" id="KW-0460">Magnesium</keyword>
<evidence type="ECO:0000256" key="2">
    <source>
        <dbReference type="ARBA" id="ARBA00022490"/>
    </source>
</evidence>
<accession>A0ABW3M1I9</accession>
<keyword evidence="3 6" id="KW-0540">Nuclease</keyword>